<dbReference type="PANTHER" id="PTHR10587">
    <property type="entry name" value="GLYCOSYL TRANSFERASE-RELATED"/>
    <property type="match status" value="1"/>
</dbReference>
<organism evidence="3 4">
    <name type="scientific">Deinococcus oregonensis</name>
    <dbReference type="NCBI Taxonomy" id="1805970"/>
    <lineage>
        <taxon>Bacteria</taxon>
        <taxon>Thermotogati</taxon>
        <taxon>Deinococcota</taxon>
        <taxon>Deinococci</taxon>
        <taxon>Deinococcales</taxon>
        <taxon>Deinococcaceae</taxon>
        <taxon>Deinococcus</taxon>
    </lineage>
</organism>
<dbReference type="EMBL" id="JBHLYR010000031">
    <property type="protein sequence ID" value="MFB9992448.1"/>
    <property type="molecule type" value="Genomic_DNA"/>
</dbReference>
<dbReference type="Gene3D" id="3.20.20.370">
    <property type="entry name" value="Glycoside hydrolase/deacetylase"/>
    <property type="match status" value="1"/>
</dbReference>
<evidence type="ECO:0000256" key="1">
    <source>
        <dbReference type="SAM" id="Phobius"/>
    </source>
</evidence>
<evidence type="ECO:0000313" key="3">
    <source>
        <dbReference type="EMBL" id="MFB9992448.1"/>
    </source>
</evidence>
<keyword evidence="1" id="KW-0812">Transmembrane</keyword>
<evidence type="ECO:0000259" key="2">
    <source>
        <dbReference type="PROSITE" id="PS51677"/>
    </source>
</evidence>
<name>A0ABV6AY77_9DEIO</name>
<keyword evidence="4" id="KW-1185">Reference proteome</keyword>
<evidence type="ECO:0000313" key="4">
    <source>
        <dbReference type="Proteomes" id="UP001589733"/>
    </source>
</evidence>
<comment type="caution">
    <text evidence="3">The sequence shown here is derived from an EMBL/GenBank/DDBJ whole genome shotgun (WGS) entry which is preliminary data.</text>
</comment>
<dbReference type="PANTHER" id="PTHR10587:SF137">
    <property type="entry name" value="4-DEOXY-4-FORMAMIDO-L-ARABINOSE-PHOSPHOUNDECAPRENOL DEFORMYLASE ARND-RELATED"/>
    <property type="match status" value="1"/>
</dbReference>
<keyword evidence="1" id="KW-0472">Membrane</keyword>
<dbReference type="Pfam" id="PF01522">
    <property type="entry name" value="Polysacc_deac_1"/>
    <property type="match status" value="1"/>
</dbReference>
<accession>A0ABV6AY77</accession>
<dbReference type="RefSeq" id="WP_380009334.1">
    <property type="nucleotide sequence ID" value="NZ_JBHLYR010000031.1"/>
</dbReference>
<keyword evidence="1" id="KW-1133">Transmembrane helix</keyword>
<dbReference type="SUPFAM" id="SSF88713">
    <property type="entry name" value="Glycoside hydrolase/deacetylase"/>
    <property type="match status" value="1"/>
</dbReference>
<dbReference type="Proteomes" id="UP001589733">
    <property type="component" value="Unassembled WGS sequence"/>
</dbReference>
<sequence>MSRLWWRALGILGAVGAVYIGLPYVLVQRLNLGIVRQGSGAEKTFALTFDDGPDPATTPAVLDTLQAAGVQATFFVIAANAEAHPDLIARLLQGGHGVEPHAARHVHAWIRSPWGAFLDPLRAARRVSAVTGQVARFHRPPHGAYTLATILGQRVAGVVGAHWSLEGGDWARGATPETLPTQILAKLHPGAVLVLHDAGPGARVTVPALPEVLQLMQEGGWQAVPLGELPGVGPRTWRDVLTGR</sequence>
<dbReference type="PROSITE" id="PS51677">
    <property type="entry name" value="NODB"/>
    <property type="match status" value="1"/>
</dbReference>
<reference evidence="3 4" key="1">
    <citation type="submission" date="2024-09" db="EMBL/GenBank/DDBJ databases">
        <authorList>
            <person name="Sun Q."/>
            <person name="Mori K."/>
        </authorList>
    </citation>
    <scope>NUCLEOTIDE SEQUENCE [LARGE SCALE GENOMIC DNA]</scope>
    <source>
        <strain evidence="3 4">JCM 13503</strain>
    </source>
</reference>
<feature type="transmembrane region" description="Helical" evidence="1">
    <location>
        <begin position="6"/>
        <end position="27"/>
    </location>
</feature>
<proteinExistence type="predicted"/>
<dbReference type="CDD" id="cd10959">
    <property type="entry name" value="CE4_NodB_like_3"/>
    <property type="match status" value="1"/>
</dbReference>
<feature type="domain" description="NodB homology" evidence="2">
    <location>
        <begin position="43"/>
        <end position="224"/>
    </location>
</feature>
<gene>
    <name evidence="3" type="ORF">ACFFLM_10770</name>
</gene>
<dbReference type="InterPro" id="IPR011330">
    <property type="entry name" value="Glyco_hydro/deAcase_b/a-brl"/>
</dbReference>
<dbReference type="InterPro" id="IPR002509">
    <property type="entry name" value="NODB_dom"/>
</dbReference>
<protein>
    <submittedName>
        <fullName evidence="3">Polysaccharide deacetylase family protein</fullName>
    </submittedName>
</protein>
<dbReference type="InterPro" id="IPR050248">
    <property type="entry name" value="Polysacc_deacetylase_ArnD"/>
</dbReference>